<comment type="caution">
    <text evidence="10">The sequence shown here is derived from an EMBL/GenBank/DDBJ whole genome shotgun (WGS) entry which is preliminary data.</text>
</comment>
<evidence type="ECO:0000256" key="1">
    <source>
        <dbReference type="ARBA" id="ARBA00022485"/>
    </source>
</evidence>
<keyword evidence="6" id="KW-0411">Iron-sulfur</keyword>
<dbReference type="Proteomes" id="UP001596220">
    <property type="component" value="Unassembled WGS sequence"/>
</dbReference>
<reference evidence="11" key="1">
    <citation type="journal article" date="2019" name="Int. J. Syst. Evol. Microbiol.">
        <title>The Global Catalogue of Microorganisms (GCM) 10K type strain sequencing project: providing services to taxonomists for standard genome sequencing and annotation.</title>
        <authorList>
            <consortium name="The Broad Institute Genomics Platform"/>
            <consortium name="The Broad Institute Genome Sequencing Center for Infectious Disease"/>
            <person name="Wu L."/>
            <person name="Ma J."/>
        </authorList>
    </citation>
    <scope>NUCLEOTIDE SEQUENCE [LARGE SCALE GENOMIC DNA]</scope>
    <source>
        <strain evidence="11">CGMCC 4.7246</strain>
    </source>
</reference>
<dbReference type="CDD" id="cd10030">
    <property type="entry name" value="UDG-F4_TTUDGA_SPO1dp_like"/>
    <property type="match status" value="1"/>
</dbReference>
<dbReference type="EMBL" id="JBHSQO010000004">
    <property type="protein sequence ID" value="MFC6088714.1"/>
    <property type="molecule type" value="Genomic_DNA"/>
</dbReference>
<name>A0ABW1NZB0_9PSEU</name>
<dbReference type="Pfam" id="PF03167">
    <property type="entry name" value="UDG"/>
    <property type="match status" value="1"/>
</dbReference>
<keyword evidence="3" id="KW-0227">DNA damage</keyword>
<protein>
    <submittedName>
        <fullName evidence="10">Uracil-DNA glycosylase family protein</fullName>
    </submittedName>
</protein>
<accession>A0ABW1NZB0</accession>
<organism evidence="10 11">
    <name type="scientific">Saccharothrix lopnurensis</name>
    <dbReference type="NCBI Taxonomy" id="1670621"/>
    <lineage>
        <taxon>Bacteria</taxon>
        <taxon>Bacillati</taxon>
        <taxon>Actinomycetota</taxon>
        <taxon>Actinomycetes</taxon>
        <taxon>Pseudonocardiales</taxon>
        <taxon>Pseudonocardiaceae</taxon>
        <taxon>Saccharothrix</taxon>
    </lineage>
</organism>
<keyword evidence="7" id="KW-0234">DNA repair</keyword>
<dbReference type="SMART" id="SM00986">
    <property type="entry name" value="UDG"/>
    <property type="match status" value="1"/>
</dbReference>
<evidence type="ECO:0000256" key="7">
    <source>
        <dbReference type="ARBA" id="ARBA00023204"/>
    </source>
</evidence>
<dbReference type="InterPro" id="IPR005122">
    <property type="entry name" value="Uracil-DNA_glycosylase-like"/>
</dbReference>
<keyword evidence="4" id="KW-0378">Hydrolase</keyword>
<dbReference type="Gene3D" id="3.40.470.10">
    <property type="entry name" value="Uracil-DNA glycosylase-like domain"/>
    <property type="match status" value="1"/>
</dbReference>
<dbReference type="SMART" id="SM00987">
    <property type="entry name" value="UreE_C"/>
    <property type="match status" value="1"/>
</dbReference>
<feature type="region of interest" description="Disordered" evidence="8">
    <location>
        <begin position="1"/>
        <end position="24"/>
    </location>
</feature>
<dbReference type="SUPFAM" id="SSF52141">
    <property type="entry name" value="Uracil-DNA glycosylase-like"/>
    <property type="match status" value="1"/>
</dbReference>
<evidence type="ECO:0000256" key="3">
    <source>
        <dbReference type="ARBA" id="ARBA00022763"/>
    </source>
</evidence>
<gene>
    <name evidence="10" type="ORF">ACFP3R_05470</name>
</gene>
<evidence type="ECO:0000259" key="9">
    <source>
        <dbReference type="SMART" id="SM00986"/>
    </source>
</evidence>
<evidence type="ECO:0000313" key="11">
    <source>
        <dbReference type="Proteomes" id="UP001596220"/>
    </source>
</evidence>
<dbReference type="InterPro" id="IPR051536">
    <property type="entry name" value="UDG_Type-4/5"/>
</dbReference>
<evidence type="ECO:0000256" key="2">
    <source>
        <dbReference type="ARBA" id="ARBA00022723"/>
    </source>
</evidence>
<keyword evidence="2" id="KW-0479">Metal-binding</keyword>
<dbReference type="RefSeq" id="WP_380633452.1">
    <property type="nucleotide sequence ID" value="NZ_JBHSQO010000004.1"/>
</dbReference>
<dbReference type="PANTHER" id="PTHR33693">
    <property type="entry name" value="TYPE-5 URACIL-DNA GLYCOSYLASE"/>
    <property type="match status" value="1"/>
</dbReference>
<proteinExistence type="predicted"/>
<evidence type="ECO:0000256" key="6">
    <source>
        <dbReference type="ARBA" id="ARBA00023014"/>
    </source>
</evidence>
<sequence>MGEQPGDVEDRRGEPFVGPAGKPLDKALAEADLDREGVYLTNAVEHFKFTSDARGTRRVHKSPVRGEVTACLPCLHAELARVDPDLVVCLGATAAKAVLGNDVKVTERRGKPEERGGRDVIAAIHPSAVLRAPDRDEAYQGFLADLRAVRRHLGT</sequence>
<evidence type="ECO:0000256" key="4">
    <source>
        <dbReference type="ARBA" id="ARBA00022801"/>
    </source>
</evidence>
<evidence type="ECO:0000313" key="10">
    <source>
        <dbReference type="EMBL" id="MFC6088714.1"/>
    </source>
</evidence>
<evidence type="ECO:0000256" key="8">
    <source>
        <dbReference type="SAM" id="MobiDB-lite"/>
    </source>
</evidence>
<keyword evidence="1" id="KW-0004">4Fe-4S</keyword>
<dbReference type="InterPro" id="IPR036895">
    <property type="entry name" value="Uracil-DNA_glycosylase-like_sf"/>
</dbReference>
<keyword evidence="5" id="KW-0408">Iron</keyword>
<keyword evidence="11" id="KW-1185">Reference proteome</keyword>
<evidence type="ECO:0000256" key="5">
    <source>
        <dbReference type="ARBA" id="ARBA00023004"/>
    </source>
</evidence>
<feature type="domain" description="Uracil-DNA glycosylase-like" evidence="9">
    <location>
        <begin position="2"/>
        <end position="147"/>
    </location>
</feature>
<dbReference type="PANTHER" id="PTHR33693:SF9">
    <property type="entry name" value="TYPE-4 URACIL-DNA GLYCOSYLASE"/>
    <property type="match status" value="1"/>
</dbReference>